<evidence type="ECO:0000313" key="4">
    <source>
        <dbReference type="Proteomes" id="UP000328092"/>
    </source>
</evidence>
<dbReference type="OrthoDB" id="8264807at2"/>
<sequence>MNWSWASSLDQIWRSPTFPMWLTLAAAGFFGIVVLVTLLRAEKSVANGALTVITLLSIAVAVAATIRGFAPGGPAAQTEARSGPATGQTVAALACVDDLAGDAVLNACEKVLFGSADNAAAAVSYAAAQLSRLTSFGDLAAAERNANTEVQALRRAIEHDRYGLMAYVLMTRDRCTPTACPAFRSLGDNHQVIANMNERTYENLITRYTASWNAPPAQAAAAGLVAALPPSMPTGRPTNAEFPSAASTPPVSIMSPEPGSKPPAAAPPPAARAPAPPAPVAAAKRPPAPKRPVQITPQQAAPAPAAPAAAAPAAASEE</sequence>
<keyword evidence="2" id="KW-0812">Transmembrane</keyword>
<evidence type="ECO:0000313" key="3">
    <source>
        <dbReference type="EMBL" id="VIO75557.1"/>
    </source>
</evidence>
<comment type="caution">
    <text evidence="3">The sequence shown here is derived from an EMBL/GenBank/DDBJ whole genome shotgun (WGS) entry which is preliminary data.</text>
</comment>
<evidence type="ECO:0000256" key="1">
    <source>
        <dbReference type="SAM" id="MobiDB-lite"/>
    </source>
</evidence>
<accession>A0A508TM97</accession>
<dbReference type="AlphaFoldDB" id="A0A508TM97"/>
<keyword evidence="2" id="KW-1133">Transmembrane helix</keyword>
<dbReference type="EMBL" id="CAADFC020000024">
    <property type="protein sequence ID" value="VIO75557.1"/>
    <property type="molecule type" value="Genomic_DNA"/>
</dbReference>
<keyword evidence="2" id="KW-0472">Membrane</keyword>
<feature type="region of interest" description="Disordered" evidence="1">
    <location>
        <begin position="232"/>
        <end position="318"/>
    </location>
</feature>
<protein>
    <submittedName>
        <fullName evidence="3">Uncharacterized protein</fullName>
    </submittedName>
</protein>
<gene>
    <name evidence="3" type="ORF">CI1B_59360</name>
</gene>
<feature type="transmembrane region" description="Helical" evidence="2">
    <location>
        <begin position="20"/>
        <end position="41"/>
    </location>
</feature>
<dbReference type="Proteomes" id="UP000328092">
    <property type="component" value="Unassembled WGS sequence"/>
</dbReference>
<organism evidence="3 4">
    <name type="scientific">Bradyrhizobium ivorense</name>
    <dbReference type="NCBI Taxonomy" id="2511166"/>
    <lineage>
        <taxon>Bacteria</taxon>
        <taxon>Pseudomonadati</taxon>
        <taxon>Pseudomonadota</taxon>
        <taxon>Alphaproteobacteria</taxon>
        <taxon>Hyphomicrobiales</taxon>
        <taxon>Nitrobacteraceae</taxon>
        <taxon>Bradyrhizobium</taxon>
    </lineage>
</organism>
<name>A0A508TM97_9BRAD</name>
<keyword evidence="4" id="KW-1185">Reference proteome</keyword>
<dbReference type="RefSeq" id="WP_139484167.1">
    <property type="nucleotide sequence ID" value="NZ_CAADFB020000029.1"/>
</dbReference>
<evidence type="ECO:0000256" key="2">
    <source>
        <dbReference type="SAM" id="Phobius"/>
    </source>
</evidence>
<feature type="transmembrane region" description="Helical" evidence="2">
    <location>
        <begin position="48"/>
        <end position="70"/>
    </location>
</feature>
<feature type="compositionally biased region" description="Pro residues" evidence="1">
    <location>
        <begin position="259"/>
        <end position="279"/>
    </location>
</feature>
<reference evidence="3" key="1">
    <citation type="submission" date="2019-02" db="EMBL/GenBank/DDBJ databases">
        <authorList>
            <person name="Pothier F.J."/>
        </authorList>
    </citation>
    <scope>NUCLEOTIDE SEQUENCE</scope>
    <source>
        <strain evidence="3">CI-1B</strain>
    </source>
</reference>
<proteinExistence type="predicted"/>
<feature type="compositionally biased region" description="Low complexity" evidence="1">
    <location>
        <begin position="300"/>
        <end position="318"/>
    </location>
</feature>